<dbReference type="AlphaFoldDB" id="A0A1X4XZW8"/>
<evidence type="ECO:0000256" key="3">
    <source>
        <dbReference type="ARBA" id="ARBA00022603"/>
    </source>
</evidence>
<evidence type="ECO:0000259" key="7">
    <source>
        <dbReference type="Pfam" id="PF00590"/>
    </source>
</evidence>
<feature type="domain" description="Tetrapyrrole methylase" evidence="7">
    <location>
        <begin position="5"/>
        <end position="202"/>
    </location>
</feature>
<name>A0A1X4XZW8_9BACT</name>
<dbReference type="PANTHER" id="PTHR46111:SF1">
    <property type="entry name" value="RIBOSOMAL RNA SMALL SUBUNIT METHYLTRANSFERASE I"/>
    <property type="match status" value="1"/>
</dbReference>
<dbReference type="RefSeq" id="WP_086032968.1">
    <property type="nucleotide sequence ID" value="NZ_MDSU01000001.1"/>
</dbReference>
<dbReference type="SUPFAM" id="SSF53790">
    <property type="entry name" value="Tetrapyrrole methylase"/>
    <property type="match status" value="1"/>
</dbReference>
<keyword evidence="5 6" id="KW-0949">S-adenosyl-L-methionine</keyword>
<keyword evidence="3 6" id="KW-0489">Methyltransferase</keyword>
<dbReference type="PIRSF" id="PIRSF005917">
    <property type="entry name" value="MTase_YraL"/>
    <property type="match status" value="1"/>
</dbReference>
<organism evidence="8 9">
    <name type="scientific">Desulfurella amilsii</name>
    <dbReference type="NCBI Taxonomy" id="1562698"/>
    <lineage>
        <taxon>Bacteria</taxon>
        <taxon>Pseudomonadati</taxon>
        <taxon>Campylobacterota</taxon>
        <taxon>Desulfurellia</taxon>
        <taxon>Desulfurellales</taxon>
        <taxon>Desulfurellaceae</taxon>
        <taxon>Desulfurella</taxon>
    </lineage>
</organism>
<evidence type="ECO:0000313" key="9">
    <source>
        <dbReference type="Proteomes" id="UP000194141"/>
    </source>
</evidence>
<dbReference type="InterPro" id="IPR014776">
    <property type="entry name" value="4pyrrole_Mease_sub2"/>
</dbReference>
<keyword evidence="4 6" id="KW-0808">Transferase</keyword>
<evidence type="ECO:0000256" key="1">
    <source>
        <dbReference type="ARBA" id="ARBA00022490"/>
    </source>
</evidence>
<dbReference type="EMBL" id="MDSU01000001">
    <property type="protein sequence ID" value="OSS43043.1"/>
    <property type="molecule type" value="Genomic_DNA"/>
</dbReference>
<dbReference type="InterPro" id="IPR008189">
    <property type="entry name" value="rRNA_ssu_MeTfrase_I"/>
</dbReference>
<dbReference type="Gene3D" id="3.30.950.10">
    <property type="entry name" value="Methyltransferase, Cobalt-precorrin-4 Transmethylase, Domain 2"/>
    <property type="match status" value="1"/>
</dbReference>
<dbReference type="CDD" id="cd11648">
    <property type="entry name" value="RsmI"/>
    <property type="match status" value="1"/>
</dbReference>
<evidence type="ECO:0000256" key="5">
    <source>
        <dbReference type="ARBA" id="ARBA00022691"/>
    </source>
</evidence>
<sequence length="224" mass="25144">MNTNLYVVATPIGNLKDITYRAVEILNSVDIVLAENPKHSKILLSTYNIKKNVVSYNDYNYQKKIPIALNLAKQGKTIALITDAGTPTIQDPGYRIVKAFVESGLNVEPIPGPSAFVCALQASGLTTDKFVFLGFLPKSLSKQSKLLLKYDLEATIIIYESPNRLKKTLENIKQTLGNRYVVIAKELTKIYEEFIRGHIEDIIKTLEEKKIVGEYVILIEKKNV</sequence>
<protein>
    <recommendedName>
        <fullName evidence="6">Ribosomal RNA small subunit methyltransferase I</fullName>
        <ecNumber evidence="6">2.1.1.198</ecNumber>
    </recommendedName>
    <alternativeName>
        <fullName evidence="6">16S rRNA 2'-O-ribose C1402 methyltransferase</fullName>
    </alternativeName>
    <alternativeName>
        <fullName evidence="6">rRNA (cytidine-2'-O-)-methyltransferase RsmI</fullName>
    </alternativeName>
</protein>
<reference evidence="8 9" key="1">
    <citation type="journal article" date="2017" name="Front. Microbiol.">
        <title>Genome Sequence of Desulfurella amilsii Strain TR1 and Comparative Genomics of Desulfurellaceae Family.</title>
        <authorList>
            <person name="Florentino A.P."/>
            <person name="Stams A.J."/>
            <person name="Sanchez-Andrea I."/>
        </authorList>
    </citation>
    <scope>NUCLEOTIDE SEQUENCE [LARGE SCALE GENOMIC DNA]</scope>
    <source>
        <strain evidence="8 9">TR1</strain>
    </source>
</reference>
<evidence type="ECO:0000256" key="4">
    <source>
        <dbReference type="ARBA" id="ARBA00022679"/>
    </source>
</evidence>
<proteinExistence type="inferred from homology"/>
<dbReference type="FunFam" id="3.30.950.10:FF:000002">
    <property type="entry name" value="Ribosomal RNA small subunit methyltransferase I"/>
    <property type="match status" value="1"/>
</dbReference>
<evidence type="ECO:0000313" key="8">
    <source>
        <dbReference type="EMBL" id="OSS43043.1"/>
    </source>
</evidence>
<keyword evidence="2 6" id="KW-0698">rRNA processing</keyword>
<comment type="subcellular location">
    <subcellularLocation>
        <location evidence="6">Cytoplasm</location>
    </subcellularLocation>
</comment>
<dbReference type="Proteomes" id="UP000194141">
    <property type="component" value="Unassembled WGS sequence"/>
</dbReference>
<keyword evidence="1 6" id="KW-0963">Cytoplasm</keyword>
<comment type="caution">
    <text evidence="8">The sequence shown here is derived from an EMBL/GenBank/DDBJ whole genome shotgun (WGS) entry which is preliminary data.</text>
</comment>
<dbReference type="GO" id="GO:0005737">
    <property type="term" value="C:cytoplasm"/>
    <property type="evidence" value="ECO:0007669"/>
    <property type="project" value="UniProtKB-SubCell"/>
</dbReference>
<keyword evidence="9" id="KW-1185">Reference proteome</keyword>
<gene>
    <name evidence="6" type="primary">rsmI</name>
    <name evidence="8" type="ORF">DESAMIL20_151</name>
</gene>
<dbReference type="STRING" id="1562698.DESAMIL20_151"/>
<dbReference type="NCBIfam" id="TIGR00096">
    <property type="entry name" value="16S rRNA (cytidine(1402)-2'-O)-methyltransferase"/>
    <property type="match status" value="1"/>
</dbReference>
<dbReference type="Pfam" id="PF00590">
    <property type="entry name" value="TP_methylase"/>
    <property type="match status" value="1"/>
</dbReference>
<dbReference type="InterPro" id="IPR014777">
    <property type="entry name" value="4pyrrole_Mease_sub1"/>
</dbReference>
<dbReference type="InterPro" id="IPR035996">
    <property type="entry name" value="4pyrrol_Methylase_sf"/>
</dbReference>
<evidence type="ECO:0000256" key="2">
    <source>
        <dbReference type="ARBA" id="ARBA00022552"/>
    </source>
</evidence>
<dbReference type="GO" id="GO:0070677">
    <property type="term" value="F:rRNA (cytosine-2'-O-)-methyltransferase activity"/>
    <property type="evidence" value="ECO:0007669"/>
    <property type="project" value="UniProtKB-UniRule"/>
</dbReference>
<dbReference type="OrthoDB" id="9809084at2"/>
<accession>A0A1X4XZW8</accession>
<comment type="function">
    <text evidence="6">Catalyzes the 2'-O-methylation of the ribose of cytidine 1402 (C1402) in 16S rRNA.</text>
</comment>
<dbReference type="InterPro" id="IPR000878">
    <property type="entry name" value="4pyrrol_Mease"/>
</dbReference>
<dbReference type="PANTHER" id="PTHR46111">
    <property type="entry name" value="RIBOSOMAL RNA SMALL SUBUNIT METHYLTRANSFERASE I"/>
    <property type="match status" value="1"/>
</dbReference>
<comment type="catalytic activity">
    <reaction evidence="6">
        <text>cytidine(1402) in 16S rRNA + S-adenosyl-L-methionine = 2'-O-methylcytidine(1402) in 16S rRNA + S-adenosyl-L-homocysteine + H(+)</text>
        <dbReference type="Rhea" id="RHEA:42924"/>
        <dbReference type="Rhea" id="RHEA-COMP:10285"/>
        <dbReference type="Rhea" id="RHEA-COMP:10286"/>
        <dbReference type="ChEBI" id="CHEBI:15378"/>
        <dbReference type="ChEBI" id="CHEBI:57856"/>
        <dbReference type="ChEBI" id="CHEBI:59789"/>
        <dbReference type="ChEBI" id="CHEBI:74495"/>
        <dbReference type="ChEBI" id="CHEBI:82748"/>
        <dbReference type="EC" id="2.1.1.198"/>
    </reaction>
</comment>
<dbReference type="HAMAP" id="MF_01877">
    <property type="entry name" value="16SrRNA_methyltr_I"/>
    <property type="match status" value="1"/>
</dbReference>
<dbReference type="Gene3D" id="3.40.1010.10">
    <property type="entry name" value="Cobalt-precorrin-4 Transmethylase, Domain 1"/>
    <property type="match status" value="1"/>
</dbReference>
<dbReference type="EC" id="2.1.1.198" evidence="6"/>
<comment type="similarity">
    <text evidence="6">Belongs to the methyltransferase superfamily. RsmI family.</text>
</comment>
<evidence type="ECO:0000256" key="6">
    <source>
        <dbReference type="HAMAP-Rule" id="MF_01877"/>
    </source>
</evidence>